<keyword evidence="5" id="KW-1133">Transmembrane helix</keyword>
<dbReference type="OrthoDB" id="407221at2759"/>
<dbReference type="GO" id="GO:0003735">
    <property type="term" value="F:structural constituent of ribosome"/>
    <property type="evidence" value="ECO:0007669"/>
    <property type="project" value="InterPro"/>
</dbReference>
<comment type="similarity">
    <text evidence="2">Belongs to the bacterial ribosomal protein bS16 family.</text>
</comment>
<sequence>MVVKIRLARLGCRNHPFYRVVVTDSKTARDGKQIEVLGFYNPVSGKDDDKRMRLKLERIKYWLSVGAQPSEPVERLLFRAGLGQQGGPFDKFPDASNQDQPTNAENVYLQKLYFLLAYKFEENSYHRFGESGWCCEHVTHSKGKNLIKFLHPVIILLFRLLVKFVFWNFCIVKMLTVAILPNLILAYVCMSDIVVYTPVEFYVSAILLDSGG</sequence>
<name>A0A371EU74_MUCPR</name>
<dbReference type="PANTHER" id="PTHR12919">
    <property type="entry name" value="30S RIBOSOMAL PROTEIN S16"/>
    <property type="match status" value="1"/>
</dbReference>
<comment type="subcellular location">
    <subcellularLocation>
        <location evidence="1">Plastid</location>
        <location evidence="1">Chloroplast</location>
    </subcellularLocation>
</comment>
<keyword evidence="7" id="KW-1185">Reference proteome</keyword>
<gene>
    <name evidence="6" type="primary">RPS16-1</name>
    <name evidence="6" type="ORF">CR513_51381</name>
</gene>
<dbReference type="NCBIfam" id="TIGR00002">
    <property type="entry name" value="S16"/>
    <property type="match status" value="1"/>
</dbReference>
<dbReference type="PANTHER" id="PTHR12919:SF33">
    <property type="entry name" value="30S RIBOSOMAL S16-LIKE PROTEIN"/>
    <property type="match status" value="1"/>
</dbReference>
<dbReference type="GO" id="GO:0032543">
    <property type="term" value="P:mitochondrial translation"/>
    <property type="evidence" value="ECO:0007669"/>
    <property type="project" value="TreeGrafter"/>
</dbReference>
<dbReference type="STRING" id="157652.A0A371EU74"/>
<organism evidence="6 7">
    <name type="scientific">Mucuna pruriens</name>
    <name type="common">Velvet bean</name>
    <name type="synonym">Dolichos pruriens</name>
    <dbReference type="NCBI Taxonomy" id="157652"/>
    <lineage>
        <taxon>Eukaryota</taxon>
        <taxon>Viridiplantae</taxon>
        <taxon>Streptophyta</taxon>
        <taxon>Embryophyta</taxon>
        <taxon>Tracheophyta</taxon>
        <taxon>Spermatophyta</taxon>
        <taxon>Magnoliopsida</taxon>
        <taxon>eudicotyledons</taxon>
        <taxon>Gunneridae</taxon>
        <taxon>Pentapetalae</taxon>
        <taxon>rosids</taxon>
        <taxon>fabids</taxon>
        <taxon>Fabales</taxon>
        <taxon>Fabaceae</taxon>
        <taxon>Papilionoideae</taxon>
        <taxon>50 kb inversion clade</taxon>
        <taxon>NPAAA clade</taxon>
        <taxon>indigoferoid/millettioid clade</taxon>
        <taxon>Phaseoleae</taxon>
        <taxon>Mucuna</taxon>
    </lineage>
</organism>
<keyword evidence="5" id="KW-0472">Membrane</keyword>
<evidence type="ECO:0000256" key="1">
    <source>
        <dbReference type="ARBA" id="ARBA00004229"/>
    </source>
</evidence>
<feature type="non-terminal residue" evidence="6">
    <location>
        <position position="1"/>
    </location>
</feature>
<dbReference type="InterPro" id="IPR023803">
    <property type="entry name" value="Ribosomal_bS16_dom_sf"/>
</dbReference>
<dbReference type="HAMAP" id="MF_00385">
    <property type="entry name" value="Ribosomal_bS16"/>
    <property type="match status" value="1"/>
</dbReference>
<dbReference type="Pfam" id="PF00886">
    <property type="entry name" value="Ribosomal_S16"/>
    <property type="match status" value="1"/>
</dbReference>
<dbReference type="Proteomes" id="UP000257109">
    <property type="component" value="Unassembled WGS sequence"/>
</dbReference>
<keyword evidence="3 6" id="KW-0689">Ribosomal protein</keyword>
<dbReference type="GO" id="GO:0009507">
    <property type="term" value="C:chloroplast"/>
    <property type="evidence" value="ECO:0007669"/>
    <property type="project" value="UniProtKB-SubCell"/>
</dbReference>
<dbReference type="EMBL" id="QJKJ01012085">
    <property type="protein sequence ID" value="RDX69499.1"/>
    <property type="molecule type" value="Genomic_DNA"/>
</dbReference>
<dbReference type="InterPro" id="IPR000307">
    <property type="entry name" value="Ribosomal_bS16"/>
</dbReference>
<proteinExistence type="inferred from homology"/>
<dbReference type="AlphaFoldDB" id="A0A371EU74"/>
<dbReference type="GO" id="GO:0015935">
    <property type="term" value="C:small ribosomal subunit"/>
    <property type="evidence" value="ECO:0007669"/>
    <property type="project" value="TreeGrafter"/>
</dbReference>
<evidence type="ECO:0000313" key="6">
    <source>
        <dbReference type="EMBL" id="RDX69499.1"/>
    </source>
</evidence>
<feature type="transmembrane region" description="Helical" evidence="5">
    <location>
        <begin position="175"/>
        <end position="196"/>
    </location>
</feature>
<dbReference type="SUPFAM" id="SSF54565">
    <property type="entry name" value="Ribosomal protein S16"/>
    <property type="match status" value="1"/>
</dbReference>
<dbReference type="FunFam" id="3.30.1320.10:FF:000017">
    <property type="entry name" value="30S ribosomal protein S16-1, chloroplastic isoform A"/>
    <property type="match status" value="1"/>
</dbReference>
<reference evidence="6" key="1">
    <citation type="submission" date="2018-05" db="EMBL/GenBank/DDBJ databases">
        <title>Draft genome of Mucuna pruriens seed.</title>
        <authorList>
            <person name="Nnadi N.E."/>
            <person name="Vos R."/>
            <person name="Hasami M.H."/>
            <person name="Devisetty U.K."/>
            <person name="Aguiy J.C."/>
        </authorList>
    </citation>
    <scope>NUCLEOTIDE SEQUENCE [LARGE SCALE GENOMIC DNA]</scope>
    <source>
        <strain evidence="6">JCA_2017</strain>
    </source>
</reference>
<dbReference type="Gene3D" id="3.30.1320.10">
    <property type="match status" value="1"/>
</dbReference>
<keyword evidence="4" id="KW-0687">Ribonucleoprotein</keyword>
<evidence type="ECO:0000256" key="2">
    <source>
        <dbReference type="ARBA" id="ARBA00006668"/>
    </source>
</evidence>
<comment type="caution">
    <text evidence="6">The sequence shown here is derived from an EMBL/GenBank/DDBJ whole genome shotgun (WGS) entry which is preliminary data.</text>
</comment>
<evidence type="ECO:0000256" key="4">
    <source>
        <dbReference type="ARBA" id="ARBA00023274"/>
    </source>
</evidence>
<dbReference type="GO" id="GO:0005739">
    <property type="term" value="C:mitochondrion"/>
    <property type="evidence" value="ECO:0007669"/>
    <property type="project" value="GOC"/>
</dbReference>
<protein>
    <submittedName>
        <fullName evidence="6">30S ribosomal protein S16-1, chloroplastic</fullName>
    </submittedName>
</protein>
<evidence type="ECO:0000313" key="7">
    <source>
        <dbReference type="Proteomes" id="UP000257109"/>
    </source>
</evidence>
<keyword evidence="5" id="KW-0812">Transmembrane</keyword>
<accession>A0A371EU74</accession>
<evidence type="ECO:0000256" key="5">
    <source>
        <dbReference type="SAM" id="Phobius"/>
    </source>
</evidence>
<evidence type="ECO:0000256" key="3">
    <source>
        <dbReference type="ARBA" id="ARBA00022980"/>
    </source>
</evidence>